<keyword evidence="2" id="KW-0418">Kinase</keyword>
<dbReference type="InterPro" id="IPR002575">
    <property type="entry name" value="Aminoglycoside_PTrfase"/>
</dbReference>
<sequence>MRSKLASEFIAKTQWSDAEMAIIAGDASNRKYYRLKKTSSADTAILMDAPPDKGENVVPFVLIAQHLESIGLKPPSIYAKDEVNGFLLLEDLGDDLLAKLAPNGSEFDLYKAAVDALLHLHRSPLLETALEKYSAAEMAPLGCLSIEWYAQNAGGTGNAKAQLETALFTAIEATETATPVLVLRDYHAENLLWTPMFEAPKNIGLLDFQDARVGQPTYDLVSLLGDARRDVSIPVRDDLLQYYQSESGIDPDKFSANCAVQSAQRNLRILGVFARLCIRDGKPSYLDFIPRVWANLKQDLQHPSLSSVARIVIQNIPEPTPETLNLLRRKCPTNHH</sequence>
<dbReference type="InterPro" id="IPR011009">
    <property type="entry name" value="Kinase-like_dom_sf"/>
</dbReference>
<dbReference type="Proteomes" id="UP000048949">
    <property type="component" value="Unassembled WGS sequence"/>
</dbReference>
<dbReference type="Gene3D" id="3.90.1200.10">
    <property type="match status" value="1"/>
</dbReference>
<dbReference type="RefSeq" id="WP_048598574.1">
    <property type="nucleotide sequence ID" value="NZ_CBFHGK010000002.1"/>
</dbReference>
<dbReference type="OrthoDB" id="9809275at2"/>
<dbReference type="GO" id="GO:0016301">
    <property type="term" value="F:kinase activity"/>
    <property type="evidence" value="ECO:0007669"/>
    <property type="project" value="UniProtKB-KW"/>
</dbReference>
<protein>
    <submittedName>
        <fullName evidence="2">Putative phosphotransferase related to Ser/Thr protein kinases</fullName>
    </submittedName>
</protein>
<organism evidence="2 3">
    <name type="scientific">Nereida ignava</name>
    <dbReference type="NCBI Taxonomy" id="282199"/>
    <lineage>
        <taxon>Bacteria</taxon>
        <taxon>Pseudomonadati</taxon>
        <taxon>Pseudomonadota</taxon>
        <taxon>Alphaproteobacteria</taxon>
        <taxon>Rhodobacterales</taxon>
        <taxon>Roseobacteraceae</taxon>
        <taxon>Nereida</taxon>
    </lineage>
</organism>
<dbReference type="Pfam" id="PF01636">
    <property type="entry name" value="APH"/>
    <property type="match status" value="1"/>
</dbReference>
<evidence type="ECO:0000259" key="1">
    <source>
        <dbReference type="Pfam" id="PF01636"/>
    </source>
</evidence>
<dbReference type="AlphaFoldDB" id="A0A0U1NKA5"/>
<name>A0A0U1NKA5_9RHOB</name>
<gene>
    <name evidence="2" type="ORF">NIG5292_01217</name>
</gene>
<accession>A0A0U1NKA5</accession>
<keyword evidence="3" id="KW-1185">Reference proteome</keyword>
<dbReference type="STRING" id="282199.GCA_001049735_01216"/>
<reference evidence="2 3" key="1">
    <citation type="submission" date="2015-04" db="EMBL/GenBank/DDBJ databases">
        <authorList>
            <person name="Syromyatnikov M.Y."/>
            <person name="Popov V.N."/>
        </authorList>
    </citation>
    <scope>NUCLEOTIDE SEQUENCE [LARGE SCALE GENOMIC DNA]</scope>
    <source>
        <strain evidence="2 3">CECT 5292</strain>
    </source>
</reference>
<evidence type="ECO:0000313" key="2">
    <source>
        <dbReference type="EMBL" id="CRK75174.1"/>
    </source>
</evidence>
<evidence type="ECO:0000313" key="3">
    <source>
        <dbReference type="Proteomes" id="UP000048949"/>
    </source>
</evidence>
<dbReference type="SUPFAM" id="SSF56112">
    <property type="entry name" value="Protein kinase-like (PK-like)"/>
    <property type="match status" value="1"/>
</dbReference>
<dbReference type="Gene3D" id="3.30.200.20">
    <property type="entry name" value="Phosphorylase Kinase, domain 1"/>
    <property type="match status" value="1"/>
</dbReference>
<feature type="domain" description="Aminoglycoside phosphotransferase" evidence="1">
    <location>
        <begin position="22"/>
        <end position="247"/>
    </location>
</feature>
<keyword evidence="2" id="KW-0808">Transferase</keyword>
<proteinExistence type="predicted"/>
<dbReference type="EMBL" id="CVQV01000005">
    <property type="protein sequence ID" value="CRK75174.1"/>
    <property type="molecule type" value="Genomic_DNA"/>
</dbReference>